<feature type="transmembrane region" description="Helical" evidence="7">
    <location>
        <begin position="156"/>
        <end position="177"/>
    </location>
</feature>
<dbReference type="InterPro" id="IPR013057">
    <property type="entry name" value="AA_transpt_TM"/>
</dbReference>
<feature type="transmembrane region" description="Helical" evidence="7">
    <location>
        <begin position="226"/>
        <end position="250"/>
    </location>
</feature>
<reference evidence="9 10" key="1">
    <citation type="submission" date="2018-11" db="EMBL/GenBank/DDBJ databases">
        <title>Genome sequence of Apiotrichum porosum DSM 27194.</title>
        <authorList>
            <person name="Aliyu H."/>
            <person name="Gorte O."/>
            <person name="Ochsenreither K."/>
        </authorList>
    </citation>
    <scope>NUCLEOTIDE SEQUENCE [LARGE SCALE GENOMIC DNA]</scope>
    <source>
        <strain evidence="9 10">DSM 27194</strain>
    </source>
</reference>
<comment type="similarity">
    <text evidence="2">Belongs to the amino acid/polyamine transporter 2 family.</text>
</comment>
<evidence type="ECO:0000256" key="5">
    <source>
        <dbReference type="ARBA" id="ARBA00023136"/>
    </source>
</evidence>
<evidence type="ECO:0000313" key="10">
    <source>
        <dbReference type="Proteomes" id="UP000279236"/>
    </source>
</evidence>
<evidence type="ECO:0000256" key="1">
    <source>
        <dbReference type="ARBA" id="ARBA00004141"/>
    </source>
</evidence>
<dbReference type="RefSeq" id="XP_028477557.1">
    <property type="nucleotide sequence ID" value="XM_028621105.1"/>
</dbReference>
<dbReference type="GO" id="GO:0016020">
    <property type="term" value="C:membrane"/>
    <property type="evidence" value="ECO:0007669"/>
    <property type="project" value="UniProtKB-SubCell"/>
</dbReference>
<feature type="transmembrane region" description="Helical" evidence="7">
    <location>
        <begin position="189"/>
        <end position="214"/>
    </location>
</feature>
<feature type="region of interest" description="Disordered" evidence="6">
    <location>
        <begin position="1"/>
        <end position="61"/>
    </location>
</feature>
<feature type="transmembrane region" description="Helical" evidence="7">
    <location>
        <begin position="270"/>
        <end position="296"/>
    </location>
</feature>
<proteinExistence type="inferred from homology"/>
<evidence type="ECO:0000256" key="2">
    <source>
        <dbReference type="ARBA" id="ARBA00008066"/>
    </source>
</evidence>
<feature type="transmembrane region" description="Helical" evidence="7">
    <location>
        <begin position="457"/>
        <end position="482"/>
    </location>
</feature>
<dbReference type="GeneID" id="39590151"/>
<feature type="transmembrane region" description="Helical" evidence="7">
    <location>
        <begin position="115"/>
        <end position="135"/>
    </location>
</feature>
<dbReference type="PANTHER" id="PTHR22950:SF8">
    <property type="entry name" value="AMINO ACID TRANSPORTER (EUROFUNG)"/>
    <property type="match status" value="1"/>
</dbReference>
<comment type="subcellular location">
    <subcellularLocation>
        <location evidence="1">Membrane</location>
        <topology evidence="1">Multi-pass membrane protein</topology>
    </subcellularLocation>
</comment>
<evidence type="ECO:0000256" key="4">
    <source>
        <dbReference type="ARBA" id="ARBA00022989"/>
    </source>
</evidence>
<dbReference type="Pfam" id="PF01490">
    <property type="entry name" value="Aa_trans"/>
    <property type="match status" value="1"/>
</dbReference>
<dbReference type="AlphaFoldDB" id="A0A427XZ31"/>
<dbReference type="PANTHER" id="PTHR22950">
    <property type="entry name" value="AMINO ACID TRANSPORTER"/>
    <property type="match status" value="1"/>
</dbReference>
<keyword evidence="5 7" id="KW-0472">Membrane</keyword>
<organism evidence="9 10">
    <name type="scientific">Apiotrichum porosum</name>
    <dbReference type="NCBI Taxonomy" id="105984"/>
    <lineage>
        <taxon>Eukaryota</taxon>
        <taxon>Fungi</taxon>
        <taxon>Dikarya</taxon>
        <taxon>Basidiomycota</taxon>
        <taxon>Agaricomycotina</taxon>
        <taxon>Tremellomycetes</taxon>
        <taxon>Trichosporonales</taxon>
        <taxon>Trichosporonaceae</taxon>
        <taxon>Apiotrichum</taxon>
    </lineage>
</organism>
<name>A0A427XZ31_9TREE</name>
<feature type="transmembrane region" description="Helical" evidence="7">
    <location>
        <begin position="89"/>
        <end position="109"/>
    </location>
</feature>
<keyword evidence="3 7" id="KW-0812">Transmembrane</keyword>
<evidence type="ECO:0000256" key="7">
    <source>
        <dbReference type="SAM" id="Phobius"/>
    </source>
</evidence>
<evidence type="ECO:0000259" key="8">
    <source>
        <dbReference type="Pfam" id="PF01490"/>
    </source>
</evidence>
<sequence>MARPFEPESALASQATISSPVTEKKPADVESAPATGSNDKSDKNAGAVTISAASNKKEKDMSEAERQEYYSELVIDGEKKYHKLGWVQLVVVLIVEAIALGSLSLPAAFATLGMVAGTIITVGIGFIAIYTSYVIGQVKIKHPQVTHYAHVGRLLLPGRAGAILEGVIGCAFVLYLVLLVGSHCLTGTIAFQTITQVDVCTLVWGIVSMILLFLCALPPSFAEMAVLGYVDFVSICVAILLTLIATGIRANNQEGGFAAVDWTVGPKEGATFYEAMVAVTNVVFAYSFAICQFSFMEEMHTPTDFPKAVWVLGITEIIIYTCTGAIGYAFIGNSAQSPALLSAGFTVSRVAFGIALPVIFISGSINTVTSGRYVLDYLFPHSPIRYVNSPKGWMAWIAYITVASVIAWVVAEAIPFFSDLLGIISALFVSGFSLYLPGFMWFVIIREGGCFQGWKNTSLTILNTVCILIGLICFGCGTYGAVEDIIVSFADGTVGKSFSCANR</sequence>
<protein>
    <recommendedName>
        <fullName evidence="8">Amino acid transporter transmembrane domain-containing protein</fullName>
    </recommendedName>
</protein>
<feature type="compositionally biased region" description="Polar residues" evidence="6">
    <location>
        <begin position="11"/>
        <end position="21"/>
    </location>
</feature>
<comment type="caution">
    <text evidence="9">The sequence shown here is derived from an EMBL/GenBank/DDBJ whole genome shotgun (WGS) entry which is preliminary data.</text>
</comment>
<evidence type="ECO:0000313" key="9">
    <source>
        <dbReference type="EMBL" id="RSH84109.1"/>
    </source>
</evidence>
<keyword evidence="10" id="KW-1185">Reference proteome</keyword>
<evidence type="ECO:0000256" key="3">
    <source>
        <dbReference type="ARBA" id="ARBA00022692"/>
    </source>
</evidence>
<accession>A0A427XZ31</accession>
<feature type="domain" description="Amino acid transporter transmembrane" evidence="8">
    <location>
        <begin position="82"/>
        <end position="482"/>
    </location>
</feature>
<feature type="transmembrane region" description="Helical" evidence="7">
    <location>
        <begin position="351"/>
        <end position="375"/>
    </location>
</feature>
<gene>
    <name evidence="9" type="ORF">EHS24_005608</name>
</gene>
<keyword evidence="4 7" id="KW-1133">Transmembrane helix</keyword>
<dbReference type="GO" id="GO:0015179">
    <property type="term" value="F:L-amino acid transmembrane transporter activity"/>
    <property type="evidence" value="ECO:0007669"/>
    <property type="project" value="TreeGrafter"/>
</dbReference>
<feature type="transmembrane region" description="Helical" evidence="7">
    <location>
        <begin position="308"/>
        <end position="331"/>
    </location>
</feature>
<feature type="transmembrane region" description="Helical" evidence="7">
    <location>
        <begin position="423"/>
        <end position="445"/>
    </location>
</feature>
<evidence type="ECO:0000256" key="6">
    <source>
        <dbReference type="SAM" id="MobiDB-lite"/>
    </source>
</evidence>
<dbReference type="STRING" id="105984.A0A427XZ31"/>
<dbReference type="OrthoDB" id="294730at2759"/>
<dbReference type="Proteomes" id="UP000279236">
    <property type="component" value="Unassembled WGS sequence"/>
</dbReference>
<feature type="transmembrane region" description="Helical" evidence="7">
    <location>
        <begin position="396"/>
        <end position="417"/>
    </location>
</feature>
<dbReference type="EMBL" id="RSCE01000003">
    <property type="protein sequence ID" value="RSH84109.1"/>
    <property type="molecule type" value="Genomic_DNA"/>
</dbReference>